<sequence>MMRSLLIFLLAAKTAGAAQDAPDFEKEVLPVLYHHCFSCHSEKQSKPKGGLLLDSVTGIQAGDVLVPGKPEASELLTRATLPINDEDVMPPLKGGAQPLSEADREVLRRWIASGASFGKWQKFDHRGPVMEISKAPTVVSELAVKIDGLVEEHHQKRGTHLNAPVSDEVFLRRVYLDVMGRIPSLEESRRFLDNKAGDKRSRLIDELINSQGYESHLFNWKADQLRLLTQGLPGQPGWLYDEWVKEAIHTSMPYDEYVRRLITANGYLWENGAVGFYVRDMGMPLDHMSNLTRVFLGTRIECAQCHDHPLQPVTQKDFYQMAAFTFGVTNMCSSAGFSEKNVKQWPEVKAKLDSMKADTALRQGVSRTIATLKRLTTDTGKSITFPETYEYDKTLRKKPVEARTLFGDEAPATEGDRREAFAAWLTSPRNPRFAVNIANRLWKRVMGVGLIEPVDSLSVLPAKEHAALMDILAQAMIQMKFDERSFTAALLNTRLYQSAAVRETPQPGVAFDLRGPQLRRLSAEQIWDSCLTLIVQDLDERKSLRRTDGSEIDPERLRKLSRMCAGEIIERAKDEMEYRKRNREFQLRLVEQSKERQAARDAGDEAKVKQLQSEHARENAEFFSPRLKAMQMGHGYVAKETDPRWKHLTFGMVRASEIPLPLALGHFLRQFGQSDRREIDAFNRDPNTTHSLALMNGELTGEILAKDSWLQRSLAASKANAQERVRLLYQAVLVREPADDEVAELAKLTQGSADPERDILWALLNSPEFLFLQ</sequence>
<evidence type="ECO:0000259" key="4">
    <source>
        <dbReference type="Pfam" id="PF07635"/>
    </source>
</evidence>
<comment type="caution">
    <text evidence="5">The sequence shown here is derived from an EMBL/GenBank/DDBJ whole genome shotgun (WGS) entry which is preliminary data.</text>
</comment>
<evidence type="ECO:0000259" key="2">
    <source>
        <dbReference type="Pfam" id="PF07583"/>
    </source>
</evidence>
<dbReference type="Pfam" id="PF07635">
    <property type="entry name" value="PSCyt1"/>
    <property type="match status" value="1"/>
</dbReference>
<dbReference type="AlphaFoldDB" id="A0A512MCN9"/>
<dbReference type="InterPro" id="IPR011444">
    <property type="entry name" value="DUF1549"/>
</dbReference>
<evidence type="ECO:0008006" key="7">
    <source>
        <dbReference type="Google" id="ProtNLM"/>
    </source>
</evidence>
<keyword evidence="1" id="KW-0732">Signal</keyword>
<keyword evidence="6" id="KW-1185">Reference proteome</keyword>
<gene>
    <name evidence="5" type="ORF">BGE01nite_37940</name>
</gene>
<dbReference type="Proteomes" id="UP000321577">
    <property type="component" value="Unassembled WGS sequence"/>
</dbReference>
<dbReference type="InterPro" id="IPR022655">
    <property type="entry name" value="DUF1553"/>
</dbReference>
<feature type="domain" description="DUF1553" evidence="3">
    <location>
        <begin position="417"/>
        <end position="748"/>
    </location>
</feature>
<evidence type="ECO:0000313" key="5">
    <source>
        <dbReference type="EMBL" id="GEP44503.1"/>
    </source>
</evidence>
<dbReference type="EMBL" id="BKAG01000031">
    <property type="protein sequence ID" value="GEP44503.1"/>
    <property type="molecule type" value="Genomic_DNA"/>
</dbReference>
<dbReference type="PANTHER" id="PTHR35889:SF3">
    <property type="entry name" value="F-BOX DOMAIN-CONTAINING PROTEIN"/>
    <property type="match status" value="1"/>
</dbReference>
<feature type="signal peptide" evidence="1">
    <location>
        <begin position="1"/>
        <end position="17"/>
    </location>
</feature>
<protein>
    <recommendedName>
        <fullName evidence="7">Cytochrome c</fullName>
    </recommendedName>
</protein>
<feature type="domain" description="Cytochrome C Planctomycete-type" evidence="4">
    <location>
        <begin position="36"/>
        <end position="91"/>
    </location>
</feature>
<dbReference type="Pfam" id="PF07583">
    <property type="entry name" value="PSCyt2"/>
    <property type="match status" value="1"/>
</dbReference>
<feature type="chain" id="PRO_5022195761" description="Cytochrome c" evidence="1">
    <location>
        <begin position="18"/>
        <end position="773"/>
    </location>
</feature>
<dbReference type="Pfam" id="PF07587">
    <property type="entry name" value="PSD1"/>
    <property type="match status" value="1"/>
</dbReference>
<evidence type="ECO:0000259" key="3">
    <source>
        <dbReference type="Pfam" id="PF07587"/>
    </source>
</evidence>
<dbReference type="OrthoDB" id="289126at2"/>
<proteinExistence type="predicted"/>
<accession>A0A512MCN9</accession>
<feature type="domain" description="DUF1549" evidence="2">
    <location>
        <begin position="145"/>
        <end position="324"/>
    </location>
</feature>
<evidence type="ECO:0000256" key="1">
    <source>
        <dbReference type="SAM" id="SignalP"/>
    </source>
</evidence>
<dbReference type="RefSeq" id="WP_146852516.1">
    <property type="nucleotide sequence ID" value="NZ_BKAG01000031.1"/>
</dbReference>
<dbReference type="InterPro" id="IPR011429">
    <property type="entry name" value="Cyt_c_Planctomycete-type"/>
</dbReference>
<organism evidence="5 6">
    <name type="scientific">Brevifollis gellanilyticus</name>
    <dbReference type="NCBI Taxonomy" id="748831"/>
    <lineage>
        <taxon>Bacteria</taxon>
        <taxon>Pseudomonadati</taxon>
        <taxon>Verrucomicrobiota</taxon>
        <taxon>Verrucomicrobiia</taxon>
        <taxon>Verrucomicrobiales</taxon>
        <taxon>Verrucomicrobiaceae</taxon>
    </lineage>
</organism>
<dbReference type="PANTHER" id="PTHR35889">
    <property type="entry name" value="CYCLOINULO-OLIGOSACCHARIDE FRUCTANOTRANSFERASE-RELATED"/>
    <property type="match status" value="1"/>
</dbReference>
<evidence type="ECO:0000313" key="6">
    <source>
        <dbReference type="Proteomes" id="UP000321577"/>
    </source>
</evidence>
<name>A0A512MCN9_9BACT</name>
<reference evidence="5 6" key="1">
    <citation type="submission" date="2019-07" db="EMBL/GenBank/DDBJ databases">
        <title>Whole genome shotgun sequence of Brevifollis gellanilyticus NBRC 108608.</title>
        <authorList>
            <person name="Hosoyama A."/>
            <person name="Uohara A."/>
            <person name="Ohji S."/>
            <person name="Ichikawa N."/>
        </authorList>
    </citation>
    <scope>NUCLEOTIDE SEQUENCE [LARGE SCALE GENOMIC DNA]</scope>
    <source>
        <strain evidence="5 6">NBRC 108608</strain>
    </source>
</reference>